<reference evidence="1" key="2">
    <citation type="submission" date="2020-07" db="EMBL/GenBank/DDBJ databases">
        <authorList>
            <person name="Vera ALvarez R."/>
            <person name="Arias-Moreno D.M."/>
            <person name="Jimenez-Jacinto V."/>
            <person name="Jimenez-Bremont J.F."/>
            <person name="Swaminathan K."/>
            <person name="Moose S.P."/>
            <person name="Guerrero-Gonzalez M.L."/>
            <person name="Marino-Ramirez L."/>
            <person name="Landsman D."/>
            <person name="Rodriguez-Kessler M."/>
            <person name="Delgado-Sanchez P."/>
        </authorList>
    </citation>
    <scope>NUCLEOTIDE SEQUENCE</scope>
    <source>
        <tissue evidence="1">Cladode</tissue>
    </source>
</reference>
<proteinExistence type="predicted"/>
<dbReference type="EMBL" id="GISG01220241">
    <property type="protein sequence ID" value="MBA4663394.1"/>
    <property type="molecule type" value="Transcribed_RNA"/>
</dbReference>
<accession>A0A7C9AAZ9</accession>
<reference evidence="1" key="1">
    <citation type="journal article" date="2013" name="J. Plant Res.">
        <title>Effect of fungi and light on seed germination of three Opuntia species from semiarid lands of central Mexico.</title>
        <authorList>
            <person name="Delgado-Sanchez P."/>
            <person name="Jimenez-Bremont J.F."/>
            <person name="Guerrero-Gonzalez Mde L."/>
            <person name="Flores J."/>
        </authorList>
    </citation>
    <scope>NUCLEOTIDE SEQUENCE</scope>
    <source>
        <tissue evidence="1">Cladode</tissue>
    </source>
</reference>
<organism evidence="1">
    <name type="scientific">Opuntia streptacantha</name>
    <name type="common">Prickly pear cactus</name>
    <name type="synonym">Opuntia cardona</name>
    <dbReference type="NCBI Taxonomy" id="393608"/>
    <lineage>
        <taxon>Eukaryota</taxon>
        <taxon>Viridiplantae</taxon>
        <taxon>Streptophyta</taxon>
        <taxon>Embryophyta</taxon>
        <taxon>Tracheophyta</taxon>
        <taxon>Spermatophyta</taxon>
        <taxon>Magnoliopsida</taxon>
        <taxon>eudicotyledons</taxon>
        <taxon>Gunneridae</taxon>
        <taxon>Pentapetalae</taxon>
        <taxon>Caryophyllales</taxon>
        <taxon>Cactineae</taxon>
        <taxon>Cactaceae</taxon>
        <taxon>Opuntioideae</taxon>
        <taxon>Opuntia</taxon>
    </lineage>
</organism>
<name>A0A7C9AAZ9_OPUST</name>
<evidence type="ECO:0000313" key="1">
    <source>
        <dbReference type="EMBL" id="MBA4663394.1"/>
    </source>
</evidence>
<sequence>MIYNHRCRVIIKIHTTFNRNLSNQIRCIRIKRKDQITARINKFQHRRLINRPSKSIDGRSEDDEAIVQELAVTLQGDLGIIGELEFEVVSARLKGTEEERVRRFDGKVVEKDQNPAI</sequence>
<dbReference type="AlphaFoldDB" id="A0A7C9AAZ9"/>
<protein>
    <submittedName>
        <fullName evidence="1">Uncharacterized protein</fullName>
    </submittedName>
</protein>